<feature type="domain" description="MYND-type" evidence="4">
    <location>
        <begin position="481"/>
        <end position="513"/>
    </location>
</feature>
<keyword evidence="3" id="KW-0862">Zinc</keyword>
<dbReference type="GO" id="GO:0008270">
    <property type="term" value="F:zinc ion binding"/>
    <property type="evidence" value="ECO:0007669"/>
    <property type="project" value="UniProtKB-KW"/>
</dbReference>
<evidence type="ECO:0000256" key="2">
    <source>
        <dbReference type="ARBA" id="ARBA00022771"/>
    </source>
</evidence>
<evidence type="ECO:0000259" key="4">
    <source>
        <dbReference type="Pfam" id="PF01753"/>
    </source>
</evidence>
<dbReference type="Pfam" id="PF01753">
    <property type="entry name" value="zf-MYND"/>
    <property type="match status" value="1"/>
</dbReference>
<gene>
    <name evidence="5" type="ORF">CPB83DRAFT_911213</name>
</gene>
<dbReference type="EMBL" id="MU157939">
    <property type="protein sequence ID" value="KAF9522609.1"/>
    <property type="molecule type" value="Genomic_DNA"/>
</dbReference>
<dbReference type="SUPFAM" id="SSF144232">
    <property type="entry name" value="HIT/MYND zinc finger-like"/>
    <property type="match status" value="1"/>
</dbReference>
<dbReference type="AlphaFoldDB" id="A0A9P6E553"/>
<evidence type="ECO:0000256" key="3">
    <source>
        <dbReference type="ARBA" id="ARBA00022833"/>
    </source>
</evidence>
<keyword evidence="2" id="KW-0863">Zinc-finger</keyword>
<dbReference type="InterPro" id="IPR002893">
    <property type="entry name" value="Znf_MYND"/>
</dbReference>
<evidence type="ECO:0000313" key="5">
    <source>
        <dbReference type="EMBL" id="KAF9522609.1"/>
    </source>
</evidence>
<protein>
    <recommendedName>
        <fullName evidence="4">MYND-type domain-containing protein</fullName>
    </recommendedName>
</protein>
<comment type="caution">
    <text evidence="5">The sequence shown here is derived from an EMBL/GenBank/DDBJ whole genome shotgun (WGS) entry which is preliminary data.</text>
</comment>
<accession>A0A9P6E553</accession>
<dbReference type="Proteomes" id="UP000807306">
    <property type="component" value="Unassembled WGS sequence"/>
</dbReference>
<keyword evidence="1" id="KW-0479">Metal-binding</keyword>
<proteinExistence type="predicted"/>
<reference evidence="5" key="1">
    <citation type="submission" date="2020-11" db="EMBL/GenBank/DDBJ databases">
        <authorList>
            <consortium name="DOE Joint Genome Institute"/>
            <person name="Ahrendt S."/>
            <person name="Riley R."/>
            <person name="Andreopoulos W."/>
            <person name="Labutti K."/>
            <person name="Pangilinan J."/>
            <person name="Ruiz-Duenas F.J."/>
            <person name="Barrasa J.M."/>
            <person name="Sanchez-Garcia M."/>
            <person name="Camarero S."/>
            <person name="Miyauchi S."/>
            <person name="Serrano A."/>
            <person name="Linde D."/>
            <person name="Babiker R."/>
            <person name="Drula E."/>
            <person name="Ayuso-Fernandez I."/>
            <person name="Pacheco R."/>
            <person name="Padilla G."/>
            <person name="Ferreira P."/>
            <person name="Barriuso J."/>
            <person name="Kellner H."/>
            <person name="Castanera R."/>
            <person name="Alfaro M."/>
            <person name="Ramirez L."/>
            <person name="Pisabarro A.G."/>
            <person name="Kuo A."/>
            <person name="Tritt A."/>
            <person name="Lipzen A."/>
            <person name="He G."/>
            <person name="Yan M."/>
            <person name="Ng V."/>
            <person name="Cullen D."/>
            <person name="Martin F."/>
            <person name="Rosso M.-N."/>
            <person name="Henrissat B."/>
            <person name="Hibbett D."/>
            <person name="Martinez A.T."/>
            <person name="Grigoriev I.V."/>
        </authorList>
    </citation>
    <scope>NUCLEOTIDE SEQUENCE</scope>
    <source>
        <strain evidence="5">CBS 506.95</strain>
    </source>
</reference>
<dbReference type="Gene3D" id="6.10.140.2220">
    <property type="match status" value="1"/>
</dbReference>
<organism evidence="5 6">
    <name type="scientific">Crepidotus variabilis</name>
    <dbReference type="NCBI Taxonomy" id="179855"/>
    <lineage>
        <taxon>Eukaryota</taxon>
        <taxon>Fungi</taxon>
        <taxon>Dikarya</taxon>
        <taxon>Basidiomycota</taxon>
        <taxon>Agaricomycotina</taxon>
        <taxon>Agaricomycetes</taxon>
        <taxon>Agaricomycetidae</taxon>
        <taxon>Agaricales</taxon>
        <taxon>Agaricineae</taxon>
        <taxon>Crepidotaceae</taxon>
        <taxon>Crepidotus</taxon>
    </lineage>
</organism>
<evidence type="ECO:0000313" key="6">
    <source>
        <dbReference type="Proteomes" id="UP000807306"/>
    </source>
</evidence>
<keyword evidence="6" id="KW-1185">Reference proteome</keyword>
<evidence type="ECO:0000256" key="1">
    <source>
        <dbReference type="ARBA" id="ARBA00022723"/>
    </source>
</evidence>
<name>A0A9P6E553_9AGAR</name>
<sequence>MSASKLLSYFNTEVLNRQRTEEKPFYQKLVLSSLLAHVDKDYRGRPRMGKPARYCGICLTGGITEIRNSFHEYEGCDSTGPFPVFAPVSTSTRKRTTPGMTLKQTEVADAQFSTALLRFLMKKRTQAEFRDLFDQLDDTSTCPCSRTEDTSVYFEPMTYGISLHFIRHAGDSVVNTFTKLGDYPPSTEPRRAPVEHLARPTFSLRGRYDIEDRISSSLKKGRSRAWPYSPRDLLLFIKDEIDTGSTAGDESAVISACASLLVQRLKEWSTWIPHAAPITLMTKIIEACAMLVLPAVIESSFSITVVFAHARNVIDTAMRILQKISDNEISSTYGNVSRRDYSSPGYASRARGFFPSYDMKLAQLITMMIYLLNDTRIPNSIRRSKDWTLLSYNLAKYGFIYHWGPLVRAAPGSAVKSSWLSVPVHPVILDRAAETLKNSPKASSLFQQNHEITGVGKQQQDTLAMLSFLRRRMYCFARGCSRSLHVAGTEFKACAICGFAKYCGRECQKSDWRGNSSGIAMGLRDDTMEVPSGLKDEDWFLLRLLCASLSGEQKHTSGSSKQEASRGTSVTGDLAGWEDFDNILTEFAVLANAPEPLTFQVLHD</sequence>